<keyword evidence="4 7" id="KW-1133">Transmembrane helix</keyword>
<dbReference type="RefSeq" id="WP_010568681.1">
    <property type="nucleotide sequence ID" value="NZ_AHMO02000008.1"/>
</dbReference>
<dbReference type="Pfam" id="PF03739">
    <property type="entry name" value="LptF_LptG"/>
    <property type="match status" value="1"/>
</dbReference>
<dbReference type="STRING" id="1049789.LEP1GSC050_4081"/>
<dbReference type="InterPro" id="IPR005495">
    <property type="entry name" value="LptG/LptF_permease"/>
</dbReference>
<evidence type="ECO:0000256" key="6">
    <source>
        <dbReference type="SAM" id="MobiDB-lite"/>
    </source>
</evidence>
<feature type="transmembrane region" description="Helical" evidence="7">
    <location>
        <begin position="174"/>
        <end position="196"/>
    </location>
</feature>
<keyword evidence="9" id="KW-1185">Reference proteome</keyword>
<evidence type="ECO:0000313" key="8">
    <source>
        <dbReference type="EMBL" id="EQA44435.1"/>
    </source>
</evidence>
<comment type="caution">
    <text evidence="8">The sequence shown here is derived from an EMBL/GenBank/DDBJ whole genome shotgun (WGS) entry which is preliminary data.</text>
</comment>
<feature type="compositionally biased region" description="Low complexity" evidence="6">
    <location>
        <begin position="12"/>
        <end position="23"/>
    </location>
</feature>
<comment type="subcellular location">
    <subcellularLocation>
        <location evidence="1">Cell membrane</location>
        <topology evidence="1">Multi-pass membrane protein</topology>
    </subcellularLocation>
</comment>
<evidence type="ECO:0000256" key="7">
    <source>
        <dbReference type="SAM" id="Phobius"/>
    </source>
</evidence>
<dbReference type="Proteomes" id="UP000015454">
    <property type="component" value="Unassembled WGS sequence"/>
</dbReference>
<dbReference type="GO" id="GO:0015920">
    <property type="term" value="P:lipopolysaccharide transport"/>
    <property type="evidence" value="ECO:0007669"/>
    <property type="project" value="TreeGrafter"/>
</dbReference>
<dbReference type="OrthoDB" id="9780716at2"/>
<protein>
    <submittedName>
        <fullName evidence="8">Permease, YjgP/YjgQ family</fullName>
    </submittedName>
</protein>
<feature type="transmembrane region" description="Helical" evidence="7">
    <location>
        <begin position="482"/>
        <end position="501"/>
    </location>
</feature>
<keyword evidence="5 7" id="KW-0472">Membrane</keyword>
<keyword evidence="2" id="KW-1003">Cell membrane</keyword>
<dbReference type="EMBL" id="AHMO02000008">
    <property type="protein sequence ID" value="EQA44435.1"/>
    <property type="molecule type" value="Genomic_DNA"/>
</dbReference>
<accession>T0EZU2</accession>
<evidence type="ECO:0000256" key="4">
    <source>
        <dbReference type="ARBA" id="ARBA00022989"/>
    </source>
</evidence>
<feature type="transmembrane region" description="Helical" evidence="7">
    <location>
        <begin position="455"/>
        <end position="475"/>
    </location>
</feature>
<evidence type="ECO:0000313" key="9">
    <source>
        <dbReference type="Proteomes" id="UP000015454"/>
    </source>
</evidence>
<dbReference type="GO" id="GO:0043190">
    <property type="term" value="C:ATP-binding cassette (ABC) transporter complex"/>
    <property type="evidence" value="ECO:0007669"/>
    <property type="project" value="TreeGrafter"/>
</dbReference>
<evidence type="ECO:0000256" key="5">
    <source>
        <dbReference type="ARBA" id="ARBA00023136"/>
    </source>
</evidence>
<evidence type="ECO:0000256" key="2">
    <source>
        <dbReference type="ARBA" id="ARBA00022475"/>
    </source>
</evidence>
<reference evidence="8" key="1">
    <citation type="submission" date="2013-05" db="EMBL/GenBank/DDBJ databases">
        <authorList>
            <person name="Harkins D.M."/>
            <person name="Durkin A.S."/>
            <person name="Brinkac L.M."/>
            <person name="Haft D.H."/>
            <person name="Selengut J.D."/>
            <person name="Sanka R."/>
            <person name="DePew J."/>
            <person name="Purushe J."/>
            <person name="Hartskeerl R.A."/>
            <person name="Ahmed A."/>
            <person name="van der Linden H."/>
            <person name="Goris M.G.A."/>
            <person name="Vinetz J.M."/>
            <person name="Sutton G.G."/>
            <person name="Nierman W.C."/>
            <person name="Fouts D.E."/>
        </authorList>
    </citation>
    <scope>NUCLEOTIDE SEQUENCE [LARGE SCALE GENOMIC DNA]</scope>
    <source>
        <strain evidence="8">5399</strain>
    </source>
</reference>
<proteinExistence type="predicted"/>
<keyword evidence="3 7" id="KW-0812">Transmembrane</keyword>
<dbReference type="AlphaFoldDB" id="T0EZU2"/>
<feature type="region of interest" description="Disordered" evidence="6">
    <location>
        <begin position="1"/>
        <end position="31"/>
    </location>
</feature>
<evidence type="ECO:0000256" key="1">
    <source>
        <dbReference type="ARBA" id="ARBA00004651"/>
    </source>
</evidence>
<dbReference type="PANTHER" id="PTHR33529:SF6">
    <property type="entry name" value="YJGP_YJGQ FAMILY PERMEASE"/>
    <property type="match status" value="1"/>
</dbReference>
<feature type="transmembrane region" description="Helical" evidence="7">
    <location>
        <begin position="87"/>
        <end position="107"/>
    </location>
</feature>
<sequence length="592" mass="66029">MKKTSPSPKGKGASAQSSTNSKSRSTRKGSTEVFGVEAKGKVGKGTDLRSVRVHSVADLPPGFYVHTDREKFWRWFPILDRYILSEIVPPFFVSLLFFTTVYMALALQKMIGLFVGKGVDPLRLLDYFGYLLGNIMPMTIPMACLMSGVMAAGRLSGDSEITAIRSAGISFSRIYVVFLIFGTVMALVVGYLNFYLSPENTRKMEEFNKWVMAYNPLLAMTPGQFSGDKTQGLFEEKGRTMYTEGVNPETGELSGVQIREWTISLEGDEYFYIGTTAIPMGGSRLSQIIAAKKGTLVEKMGPNGEFEKSIRLKGGWILEWNQDKKGFSVYDLRNGEMDYNIPKKEEKKTLELNVSPETFTMPVLISIRNSIESEGLENIPGLEILHEMGLSIKGIGGLKAMVTQLQIDVIQTAQDPTISASEKTQKFSILTQLDALLKQSKKVLAKFNVEIHRRIAMPISCLIFSIISLPLGLVVKRSGKGMSFTMAVVLIIIYWGLFTVGSNVSDNSKFPVWLGPWAGNIVVTIISLNIMLKRTDMRLPLPVMKFFARIGERLSPVSDFLARSFRYLEPLKTKLTVVLKKLSLWRNREGRG</sequence>
<gene>
    <name evidence="8" type="ORF">LEP1GSC050_4081</name>
</gene>
<evidence type="ECO:0000256" key="3">
    <source>
        <dbReference type="ARBA" id="ARBA00022692"/>
    </source>
</evidence>
<dbReference type="PANTHER" id="PTHR33529">
    <property type="entry name" value="SLR0882 PROTEIN-RELATED"/>
    <property type="match status" value="1"/>
</dbReference>
<organism evidence="8 9">
    <name type="scientific">Leptospira broomii serovar Hurstbridge str. 5399</name>
    <dbReference type="NCBI Taxonomy" id="1049789"/>
    <lineage>
        <taxon>Bacteria</taxon>
        <taxon>Pseudomonadati</taxon>
        <taxon>Spirochaetota</taxon>
        <taxon>Spirochaetia</taxon>
        <taxon>Leptospirales</taxon>
        <taxon>Leptospiraceae</taxon>
        <taxon>Leptospira</taxon>
    </lineage>
</organism>
<feature type="transmembrane region" description="Helical" evidence="7">
    <location>
        <begin position="513"/>
        <end position="532"/>
    </location>
</feature>
<feature type="transmembrane region" description="Helical" evidence="7">
    <location>
        <begin position="127"/>
        <end position="153"/>
    </location>
</feature>
<name>T0EZU2_9LEPT</name>